<proteinExistence type="inferred from homology"/>
<evidence type="ECO:0000256" key="2">
    <source>
        <dbReference type="ARBA" id="ARBA00010617"/>
    </source>
</evidence>
<dbReference type="SUPFAM" id="SSF48264">
    <property type="entry name" value="Cytochrome P450"/>
    <property type="match status" value="1"/>
</dbReference>
<keyword evidence="5" id="KW-0560">Oxidoreductase</keyword>
<reference evidence="8 9" key="1">
    <citation type="journal article" date="2023" name="G3 (Bethesda)">
        <title>A chromosome-level genome assembly of Zasmidium syzygii isolated from banana leaves.</title>
        <authorList>
            <person name="van Westerhoven A.C."/>
            <person name="Mehrabi R."/>
            <person name="Talebi R."/>
            <person name="Steentjes M.B.F."/>
            <person name="Corcolon B."/>
            <person name="Chong P.A."/>
            <person name="Kema G.H.J."/>
            <person name="Seidl M.F."/>
        </authorList>
    </citation>
    <scope>NUCLEOTIDE SEQUENCE [LARGE SCALE GENOMIC DNA]</scope>
    <source>
        <strain evidence="8 9">P124</strain>
    </source>
</reference>
<evidence type="ECO:0000256" key="7">
    <source>
        <dbReference type="SAM" id="SignalP"/>
    </source>
</evidence>
<name>A0ABR0EHP2_ZASCE</name>
<dbReference type="PRINTS" id="PR00463">
    <property type="entry name" value="EP450I"/>
</dbReference>
<dbReference type="Proteomes" id="UP001305779">
    <property type="component" value="Unassembled WGS sequence"/>
</dbReference>
<dbReference type="EMBL" id="JAXOVC010000005">
    <property type="protein sequence ID" value="KAK4501034.1"/>
    <property type="molecule type" value="Genomic_DNA"/>
</dbReference>
<organism evidence="8 9">
    <name type="scientific">Zasmidium cellare</name>
    <name type="common">Wine cellar mold</name>
    <name type="synonym">Racodium cellare</name>
    <dbReference type="NCBI Taxonomy" id="395010"/>
    <lineage>
        <taxon>Eukaryota</taxon>
        <taxon>Fungi</taxon>
        <taxon>Dikarya</taxon>
        <taxon>Ascomycota</taxon>
        <taxon>Pezizomycotina</taxon>
        <taxon>Dothideomycetes</taxon>
        <taxon>Dothideomycetidae</taxon>
        <taxon>Mycosphaerellales</taxon>
        <taxon>Mycosphaerellaceae</taxon>
        <taxon>Zasmidium</taxon>
    </lineage>
</organism>
<feature type="signal peptide" evidence="7">
    <location>
        <begin position="1"/>
        <end position="25"/>
    </location>
</feature>
<dbReference type="InterPro" id="IPR002401">
    <property type="entry name" value="Cyt_P450_E_grp-I"/>
</dbReference>
<comment type="cofactor">
    <cofactor evidence="1">
        <name>heme</name>
        <dbReference type="ChEBI" id="CHEBI:30413"/>
    </cofactor>
</comment>
<keyword evidence="5" id="KW-0349">Heme</keyword>
<keyword evidence="9" id="KW-1185">Reference proteome</keyword>
<protein>
    <recommendedName>
        <fullName evidence="10">Cytochrome P450</fullName>
    </recommendedName>
</protein>
<dbReference type="InterPro" id="IPR050121">
    <property type="entry name" value="Cytochrome_P450_monoxygenase"/>
</dbReference>
<keyword evidence="7" id="KW-0732">Signal</keyword>
<feature type="compositionally biased region" description="Polar residues" evidence="6">
    <location>
        <begin position="460"/>
        <end position="469"/>
    </location>
</feature>
<dbReference type="InterPro" id="IPR001128">
    <property type="entry name" value="Cyt_P450"/>
</dbReference>
<dbReference type="InterPro" id="IPR017972">
    <property type="entry name" value="Cyt_P450_CS"/>
</dbReference>
<evidence type="ECO:0000256" key="1">
    <source>
        <dbReference type="ARBA" id="ARBA00001971"/>
    </source>
</evidence>
<dbReference type="PANTHER" id="PTHR24305:SF166">
    <property type="entry name" value="CYTOCHROME P450 12A4, MITOCHONDRIAL-RELATED"/>
    <property type="match status" value="1"/>
</dbReference>
<evidence type="ECO:0000256" key="5">
    <source>
        <dbReference type="RuleBase" id="RU000461"/>
    </source>
</evidence>
<evidence type="ECO:0000313" key="8">
    <source>
        <dbReference type="EMBL" id="KAK4501034.1"/>
    </source>
</evidence>
<keyword evidence="3 5" id="KW-0479">Metal-binding</keyword>
<evidence type="ECO:0000313" key="9">
    <source>
        <dbReference type="Proteomes" id="UP001305779"/>
    </source>
</evidence>
<feature type="chain" id="PRO_5047052075" description="Cytochrome P450" evidence="7">
    <location>
        <begin position="26"/>
        <end position="568"/>
    </location>
</feature>
<evidence type="ECO:0000256" key="4">
    <source>
        <dbReference type="ARBA" id="ARBA00023004"/>
    </source>
</evidence>
<evidence type="ECO:0000256" key="6">
    <source>
        <dbReference type="SAM" id="MobiDB-lite"/>
    </source>
</evidence>
<dbReference type="InterPro" id="IPR036396">
    <property type="entry name" value="Cyt_P450_sf"/>
</dbReference>
<dbReference type="PANTHER" id="PTHR24305">
    <property type="entry name" value="CYTOCHROME P450"/>
    <property type="match status" value="1"/>
</dbReference>
<accession>A0ABR0EHP2</accession>
<evidence type="ECO:0000256" key="3">
    <source>
        <dbReference type="ARBA" id="ARBA00022723"/>
    </source>
</evidence>
<dbReference type="Gene3D" id="1.10.630.10">
    <property type="entry name" value="Cytochrome P450"/>
    <property type="match status" value="1"/>
</dbReference>
<dbReference type="Pfam" id="PF00067">
    <property type="entry name" value="p450"/>
    <property type="match status" value="2"/>
</dbReference>
<evidence type="ECO:0008006" key="10">
    <source>
        <dbReference type="Google" id="ProtNLM"/>
    </source>
</evidence>
<keyword evidence="5" id="KW-0503">Monooxygenase</keyword>
<comment type="similarity">
    <text evidence="2 5">Belongs to the cytochrome P450 family.</text>
</comment>
<gene>
    <name evidence="8" type="ORF">PRZ48_006840</name>
</gene>
<comment type="caution">
    <text evidence="8">The sequence shown here is derived from an EMBL/GenBank/DDBJ whole genome shotgun (WGS) entry which is preliminary data.</text>
</comment>
<keyword evidence="4 5" id="KW-0408">Iron</keyword>
<sequence>MSPLIPTLLLGVLLIAYLFYRAAVPKPIPGIPYNVESLRPFGDLTAALKYRKKHRAMMTYFASKCLERHEPIMQFFFQPFARPLVVVCDQREGLDILTSRSREFDRSPLFSNLFRAVLPHSSIVMQTNDQWKYNRRLVSNTMSPAFLGSVGVSTAYSATMDMLDLWKRKAALLPHHVIDVKEDVFMSLVDVIWTVTFGSDLQVCKTQAKHLAALESIANPEMINGLTIVPSCKPPQIYDSLVRLFGSSQIALESPLGYKAHWLALKTSTPLRRAIKLRDALVSQQLHAAYQKFITVDTSASAGKAQSAVELVVQTEEQAARKDGRSPLDASTRDYIQDELNLFLFAGSSTTAEEVCWGLKLLTAHQDVQEKLRVAISDAFDSHTPTPTTLAQIKVPYLDAFVYETLRFGGNTQNTMRVSLVDTTILGHFVPKGTDIFVVNRDIIPHNSSCPCPVDESKRSPTSQASKKSTPLKWSHVDLNTFRPERWLAETTKGTEFSPQAVPLLTFGEGPRGCFGRRFAELEMRVLFTLIIWHFELLPIPAELEDFDPLEMLTMAPANCRVKLRESQ</sequence>
<dbReference type="PROSITE" id="PS00086">
    <property type="entry name" value="CYTOCHROME_P450"/>
    <property type="match status" value="1"/>
</dbReference>
<dbReference type="PRINTS" id="PR00385">
    <property type="entry name" value="P450"/>
</dbReference>
<feature type="region of interest" description="Disordered" evidence="6">
    <location>
        <begin position="452"/>
        <end position="471"/>
    </location>
</feature>